<dbReference type="AlphaFoldDB" id="A0A166RXB8"/>
<proteinExistence type="predicted"/>
<protein>
    <submittedName>
        <fullName evidence="1">Uncharacterized protein</fullName>
    </submittedName>
</protein>
<evidence type="ECO:0000313" key="1">
    <source>
        <dbReference type="EMBL" id="KZP28766.1"/>
    </source>
</evidence>
<organism evidence="1">
    <name type="scientific">Athelia psychrophila</name>
    <dbReference type="NCBI Taxonomy" id="1759441"/>
    <lineage>
        <taxon>Eukaryota</taxon>
        <taxon>Fungi</taxon>
        <taxon>Dikarya</taxon>
        <taxon>Basidiomycota</taxon>
        <taxon>Agaricomycotina</taxon>
        <taxon>Agaricomycetes</taxon>
        <taxon>Agaricomycetidae</taxon>
        <taxon>Atheliales</taxon>
        <taxon>Atheliaceae</taxon>
        <taxon>Athelia</taxon>
    </lineage>
</organism>
<gene>
    <name evidence="1" type="ORF">FIBSPDRAFT_852477</name>
</gene>
<accession>A0A166RXB8</accession>
<name>A0A166RXB8_9AGAM</name>
<feature type="non-terminal residue" evidence="1">
    <location>
        <position position="65"/>
    </location>
</feature>
<sequence>MLRKTRAGVRSTRSSVFLTDSSLPVVVEQRIEPLTQPKVAYLFLAYVTPVFDTVRADEVLVSAQS</sequence>
<dbReference type="EMBL" id="KV417502">
    <property type="protein sequence ID" value="KZP28766.1"/>
    <property type="molecule type" value="Genomic_DNA"/>
</dbReference>
<reference evidence="1" key="1">
    <citation type="journal article" date="2016" name="Mol. Biol. Evol.">
        <title>Comparative Genomics of Early-Diverging Mushroom-Forming Fungi Provides Insights into the Origins of Lignocellulose Decay Capabilities.</title>
        <authorList>
            <person name="Nagy L.G."/>
            <person name="Riley R."/>
            <person name="Tritt A."/>
            <person name="Adam C."/>
            <person name="Daum C."/>
            <person name="Floudas D."/>
            <person name="Sun H."/>
            <person name="Yadav J.S."/>
            <person name="Pangilinan J."/>
            <person name="Larsson K.H."/>
            <person name="Matsuura K."/>
            <person name="Barry K."/>
            <person name="Labutti K."/>
            <person name="Kuo R."/>
            <person name="Ohm R.A."/>
            <person name="Bhattacharya S.S."/>
            <person name="Shirouzu T."/>
            <person name="Yoshinaga Y."/>
            <person name="Martin F.M."/>
            <person name="Grigoriev I.V."/>
            <person name="Hibbett D.S."/>
        </authorList>
    </citation>
    <scope>NUCLEOTIDE SEQUENCE [LARGE SCALE GENOMIC DNA]</scope>
    <source>
        <strain evidence="1">CBS 109695</strain>
    </source>
</reference>